<evidence type="ECO:0000313" key="3">
    <source>
        <dbReference type="Proteomes" id="UP000461670"/>
    </source>
</evidence>
<gene>
    <name evidence="2" type="primary">gnl_1</name>
    <name evidence="2" type="ORF">GAK30_01673</name>
</gene>
<dbReference type="PANTHER" id="PTHR47572:SF5">
    <property type="entry name" value="BLR2277 PROTEIN"/>
    <property type="match status" value="1"/>
</dbReference>
<evidence type="ECO:0000259" key="1">
    <source>
        <dbReference type="Pfam" id="PF08450"/>
    </source>
</evidence>
<dbReference type="SUPFAM" id="SSF63829">
    <property type="entry name" value="Calcium-dependent phosphotriesterase"/>
    <property type="match status" value="1"/>
</dbReference>
<name>A0A7V8JQQ3_9BURK</name>
<organism evidence="2 3">
    <name type="scientific">Paracidovorax wautersii</name>
    <dbReference type="NCBI Taxonomy" id="1177982"/>
    <lineage>
        <taxon>Bacteria</taxon>
        <taxon>Pseudomonadati</taxon>
        <taxon>Pseudomonadota</taxon>
        <taxon>Betaproteobacteria</taxon>
        <taxon>Burkholderiales</taxon>
        <taxon>Comamonadaceae</taxon>
        <taxon>Paracidovorax</taxon>
    </lineage>
</organism>
<sequence length="301" mass="32729">MNERIAMSYFPAPPERQARVFARLPEAFRTPRTNEWTRFNARGRALHSLLEGPAFDAQGNLYVTDVPFGRIFRIDGQGNWSLVAEYDGWPNGLKIGPDGRIYIADYKRGLLELDPVAGRVHVLAARYLSEGFKGINDLCLTPEGDILFTDQGQTGLQDASGRVFRWSAQGRLTRVLDGIPSPNGIAYDAAERILYVAVTRAQQIWRIPLHEDDQIGKAGVFAQLHGGPGGPDGIVLDGQGGLLVAHAGVGTVWHLDALARPRARIQSPAGLVVTNLAFSADGRLFVTEAQDAVVLEVAIGP</sequence>
<reference evidence="3" key="1">
    <citation type="journal article" date="2020" name="MBio">
        <title>Horizontal gene transfer to a defensive symbiont with a reduced genome amongst a multipartite beetle microbiome.</title>
        <authorList>
            <person name="Waterworth S.C."/>
            <person name="Florez L.V."/>
            <person name="Rees E.R."/>
            <person name="Hertweck C."/>
            <person name="Kaltenpoth M."/>
            <person name="Kwan J.C."/>
        </authorList>
    </citation>
    <scope>NUCLEOTIDE SEQUENCE [LARGE SCALE GENOMIC DNA]</scope>
</reference>
<feature type="domain" description="SMP-30/Gluconolactonase/LRE-like region" evidence="1">
    <location>
        <begin position="51"/>
        <end position="289"/>
    </location>
</feature>
<evidence type="ECO:0000313" key="2">
    <source>
        <dbReference type="EMBL" id="KAF1021613.1"/>
    </source>
</evidence>
<dbReference type="Pfam" id="PF08450">
    <property type="entry name" value="SGL"/>
    <property type="match status" value="1"/>
</dbReference>
<accession>A0A7V8JQQ3</accession>
<comment type="caution">
    <text evidence="2">The sequence shown here is derived from an EMBL/GenBank/DDBJ whole genome shotgun (WGS) entry which is preliminary data.</text>
</comment>
<protein>
    <submittedName>
        <fullName evidence="2">Gluconolactonase</fullName>
    </submittedName>
</protein>
<dbReference type="InterPro" id="IPR011042">
    <property type="entry name" value="6-blade_b-propeller_TolB-like"/>
</dbReference>
<dbReference type="InterPro" id="IPR013658">
    <property type="entry name" value="SGL"/>
</dbReference>
<proteinExistence type="predicted"/>
<dbReference type="AlphaFoldDB" id="A0A7V8JQQ3"/>
<dbReference type="Gene3D" id="2.120.10.30">
    <property type="entry name" value="TolB, C-terminal domain"/>
    <property type="match status" value="1"/>
</dbReference>
<dbReference type="PANTHER" id="PTHR47572">
    <property type="entry name" value="LIPOPROTEIN-RELATED"/>
    <property type="match status" value="1"/>
</dbReference>
<dbReference type="Proteomes" id="UP000461670">
    <property type="component" value="Unassembled WGS sequence"/>
</dbReference>
<dbReference type="InterPro" id="IPR051262">
    <property type="entry name" value="SMP-30/CGR1_Lactonase"/>
</dbReference>
<dbReference type="EMBL" id="WNDQ01000019">
    <property type="protein sequence ID" value="KAF1021613.1"/>
    <property type="molecule type" value="Genomic_DNA"/>
</dbReference>